<dbReference type="PANTHER" id="PTHR40633">
    <property type="entry name" value="MATRIX PROTEIN, PUTATIVE (AFU_ORTHOLOGUE AFUA_8G05410)-RELATED"/>
    <property type="match status" value="1"/>
</dbReference>
<evidence type="ECO:0000313" key="6">
    <source>
        <dbReference type="Proteomes" id="UP000006564"/>
    </source>
</evidence>
<dbReference type="GeneID" id="5998793"/>
<keyword evidence="6" id="KW-1185">Reference proteome</keyword>
<dbReference type="HOGENOM" id="CLU_065618_2_1_1"/>
<evidence type="ECO:0000256" key="3">
    <source>
        <dbReference type="SAM" id="SignalP"/>
    </source>
</evidence>
<feature type="region of interest" description="Disordered" evidence="2">
    <location>
        <begin position="122"/>
        <end position="219"/>
    </location>
</feature>
<gene>
    <name evidence="5" type="ORF">AO090103000056</name>
</gene>
<sequence>MRSIFYLTLSAMASLAAAATNSANPFNIPSEGYSFEAGEPTTLSWKPTTSGTVSLKLQWGAVMTSNTGTTIAQNIPNSGSYTWTPPANLAAQPDYTIEIFNDDDTSEVNYLPRFTVAGATAAASTTASATTTAETTSATESSTTETTTNTKSATETHTTLTKATASTASSTSATASGTSTESTSASASATGTSTGTSTGSASTSTEASSTTSASASASTTSVVNVNGGMVNRVSGGMLAIVLGAIAVLSEPNFGDNHGAIMGVSIKLGTGLVPTSSQVPGRQWDPSVG</sequence>
<dbReference type="InterPro" id="IPR052982">
    <property type="entry name" value="SRP1/TIP1-like"/>
</dbReference>
<accession>Q2TYY5</accession>
<keyword evidence="1 3" id="KW-0732">Signal</keyword>
<dbReference type="EMBL" id="AP007174">
    <property type="protein sequence ID" value="BAE65538.1"/>
    <property type="molecule type" value="Genomic_DNA"/>
</dbReference>
<dbReference type="Pfam" id="PF10342">
    <property type="entry name" value="Kre9_KNH"/>
    <property type="match status" value="1"/>
</dbReference>
<evidence type="ECO:0000256" key="2">
    <source>
        <dbReference type="SAM" id="MobiDB-lite"/>
    </source>
</evidence>
<evidence type="ECO:0000259" key="4">
    <source>
        <dbReference type="Pfam" id="PF10342"/>
    </source>
</evidence>
<feature type="signal peptide" evidence="3">
    <location>
        <begin position="1"/>
        <end position="18"/>
    </location>
</feature>
<protein>
    <submittedName>
        <fullName evidence="5">DNA, SC103</fullName>
    </submittedName>
</protein>
<dbReference type="KEGG" id="aor:AO090103000056"/>
<dbReference type="InterPro" id="IPR018466">
    <property type="entry name" value="Kre9/Knh1-like_N"/>
</dbReference>
<dbReference type="RefSeq" id="XP_023093787.1">
    <property type="nucleotide sequence ID" value="XM_023233472.1"/>
</dbReference>
<evidence type="ECO:0000313" key="5">
    <source>
        <dbReference type="EMBL" id="BAE65538.1"/>
    </source>
</evidence>
<dbReference type="Proteomes" id="UP000006564">
    <property type="component" value="Chromosome 8"/>
</dbReference>
<dbReference type="STRING" id="510516.Q2TYY5"/>
<dbReference type="EMBL" id="BA000056">
    <property type="protein sequence ID" value="BAE65538.1"/>
    <property type="molecule type" value="Genomic_DNA"/>
</dbReference>
<name>Q2TYY5_ASPOR</name>
<proteinExistence type="predicted"/>
<feature type="domain" description="Yeast cell wall synthesis Kre9/Knh1-like N-terminal" evidence="4">
    <location>
        <begin position="29"/>
        <end position="116"/>
    </location>
</feature>
<dbReference type="PANTHER" id="PTHR40633:SF5">
    <property type="entry name" value="ANCHORED PROTEIN, PUTATIVE (AFU_ORTHOLOGUE AFUA_8G04370)-RELATED"/>
    <property type="match status" value="1"/>
</dbReference>
<feature type="chain" id="PRO_5004216646" evidence="3">
    <location>
        <begin position="19"/>
        <end position="288"/>
    </location>
</feature>
<reference evidence="5 6" key="1">
    <citation type="journal article" date="2005" name="Nature">
        <title>Genome sequencing and analysis of Aspergillus oryzae.</title>
        <authorList>
            <person name="Machida M."/>
            <person name="Asai K."/>
            <person name="Sano M."/>
            <person name="Tanaka T."/>
            <person name="Kumagai T."/>
            <person name="Terai G."/>
            <person name="Kusumoto K."/>
            <person name="Arima T."/>
            <person name="Akita O."/>
            <person name="Kashiwagi Y."/>
            <person name="Abe K."/>
            <person name="Gomi K."/>
            <person name="Horiuchi H."/>
            <person name="Kitamoto K."/>
            <person name="Kobayashi T."/>
            <person name="Takeuchi M."/>
            <person name="Denning D.W."/>
            <person name="Galagan J.E."/>
            <person name="Nierman W.C."/>
            <person name="Yu J."/>
            <person name="Archer D.B."/>
            <person name="Bennett J.W."/>
            <person name="Bhatnagar D."/>
            <person name="Cleveland T.E."/>
            <person name="Fedorova N.D."/>
            <person name="Gotoh O."/>
            <person name="Horikawa H."/>
            <person name="Hosoyama A."/>
            <person name="Ichinomiya M."/>
            <person name="Igarashi R."/>
            <person name="Iwashita K."/>
            <person name="Juvvadi P.R."/>
            <person name="Kato M."/>
            <person name="Kato Y."/>
            <person name="Kin T."/>
            <person name="Kokubun A."/>
            <person name="Maeda H."/>
            <person name="Maeyama N."/>
            <person name="Maruyama J."/>
            <person name="Nagasaki H."/>
            <person name="Nakajima T."/>
            <person name="Oda K."/>
            <person name="Okada K."/>
            <person name="Paulsen I."/>
            <person name="Sakamoto K."/>
            <person name="Sawano T."/>
            <person name="Takahashi M."/>
            <person name="Takase K."/>
            <person name="Terabayashi Y."/>
            <person name="Wortman J."/>
            <person name="Yamada O."/>
            <person name="Yamagata Y."/>
            <person name="Anazawa H."/>
            <person name="Hata Y."/>
            <person name="Koide Y."/>
            <person name="Komori T."/>
            <person name="Koyama Y."/>
            <person name="Minetoki T."/>
            <person name="Suharnan S."/>
            <person name="Tanaka A."/>
            <person name="Isono K."/>
            <person name="Kuhara S."/>
            <person name="Ogasawara N."/>
            <person name="Kikuchi H."/>
        </authorList>
    </citation>
    <scope>NUCLEOTIDE SEQUENCE [LARGE SCALE GENOMIC DNA]</scope>
    <source>
        <strain evidence="6">ATCC 42149 / RIB 40</strain>
    </source>
</reference>
<organism evidence="5 6">
    <name type="scientific">Aspergillus oryzae (strain ATCC 42149 / RIB 40)</name>
    <name type="common">Yellow koji mold</name>
    <dbReference type="NCBI Taxonomy" id="510516"/>
    <lineage>
        <taxon>Eukaryota</taxon>
        <taxon>Fungi</taxon>
        <taxon>Dikarya</taxon>
        <taxon>Ascomycota</taxon>
        <taxon>Pezizomycotina</taxon>
        <taxon>Eurotiomycetes</taxon>
        <taxon>Eurotiomycetidae</taxon>
        <taxon>Eurotiales</taxon>
        <taxon>Aspergillaceae</taxon>
        <taxon>Aspergillus</taxon>
        <taxon>Aspergillus subgen. Circumdati</taxon>
    </lineage>
</organism>
<dbReference type="AlphaFoldDB" id="Q2TYY5"/>
<evidence type="ECO:0000256" key="1">
    <source>
        <dbReference type="ARBA" id="ARBA00022729"/>
    </source>
</evidence>